<feature type="domain" description="Transcription regulator PadR N-terminal" evidence="1">
    <location>
        <begin position="28"/>
        <end position="100"/>
    </location>
</feature>
<evidence type="ECO:0000313" key="2">
    <source>
        <dbReference type="EMBL" id="OSS42733.1"/>
    </source>
</evidence>
<dbReference type="PANTHER" id="PTHR33169:SF14">
    <property type="entry name" value="TRANSCRIPTIONAL REGULATOR RV3488"/>
    <property type="match status" value="1"/>
</dbReference>
<reference evidence="3 4" key="1">
    <citation type="journal article" date="2017" name="Front. Microbiol.">
        <title>Genome Sequence of Desulfurella amilsii Strain TR1 and Comparative Genomics of Desulfurellaceae Family.</title>
        <authorList>
            <person name="Florentino A.P."/>
            <person name="Stams A.J."/>
            <person name="Sanchez-Andrea I."/>
        </authorList>
    </citation>
    <scope>NUCLEOTIDE SEQUENCE [LARGE SCALE GENOMIC DNA]</scope>
    <source>
        <strain evidence="3 4">TR1</strain>
    </source>
</reference>
<dbReference type="PANTHER" id="PTHR33169">
    <property type="entry name" value="PADR-FAMILY TRANSCRIPTIONAL REGULATOR"/>
    <property type="match status" value="1"/>
</dbReference>
<dbReference type="InterPro" id="IPR005149">
    <property type="entry name" value="Tscrpt_reg_PadR_N"/>
</dbReference>
<comment type="caution">
    <text evidence="3">The sequence shown here is derived from an EMBL/GenBank/DDBJ whole genome shotgun (WGS) entry which is preliminary data.</text>
</comment>
<dbReference type="EMBL" id="MDSU01000010">
    <property type="protein sequence ID" value="OSS42733.1"/>
    <property type="molecule type" value="Genomic_DNA"/>
</dbReference>
<dbReference type="InterPro" id="IPR036390">
    <property type="entry name" value="WH_DNA-bd_sf"/>
</dbReference>
<name>A0A1X4XZ38_9BACT</name>
<evidence type="ECO:0000313" key="3">
    <source>
        <dbReference type="EMBL" id="OSS42809.1"/>
    </source>
</evidence>
<protein>
    <submittedName>
        <fullName evidence="2">Transcriptional regulator, PadR family</fullName>
    </submittedName>
</protein>
<accession>A0A1X4XZ38</accession>
<gene>
    <name evidence="3" type="ORF">DESAMIL20_353</name>
    <name evidence="2" type="ORF">DESAMIL20_429</name>
</gene>
<dbReference type="SUPFAM" id="SSF46785">
    <property type="entry name" value="Winged helix' DNA-binding domain"/>
    <property type="match status" value="1"/>
</dbReference>
<sequence length="130" mass="15591">MESQIKIKGWCKEYPGERPPRFLRAFLLFFIGIEESHGYDLIEKLKKMGIHYENYELGYVYKTLRSMEKEGLIKSKWNLQEKGNARRIYAITKAGRDNLDKWAEILTNLRDSINSFLSEYERIYKKEQKD</sequence>
<proteinExistence type="predicted"/>
<dbReference type="Pfam" id="PF03551">
    <property type="entry name" value="PadR"/>
    <property type="match status" value="1"/>
</dbReference>
<dbReference type="InterPro" id="IPR052509">
    <property type="entry name" value="Metal_resp_DNA-bind_regulator"/>
</dbReference>
<dbReference type="AlphaFoldDB" id="A0A1X4XZ38"/>
<dbReference type="STRING" id="1562698.DESAMIL20_353"/>
<organism evidence="3 4">
    <name type="scientific">Desulfurella amilsii</name>
    <dbReference type="NCBI Taxonomy" id="1562698"/>
    <lineage>
        <taxon>Bacteria</taxon>
        <taxon>Pseudomonadati</taxon>
        <taxon>Campylobacterota</taxon>
        <taxon>Desulfurellia</taxon>
        <taxon>Desulfurellales</taxon>
        <taxon>Desulfurellaceae</taxon>
        <taxon>Desulfurella</taxon>
    </lineage>
</organism>
<dbReference type="RefSeq" id="WP_086033169.1">
    <property type="nucleotide sequence ID" value="NZ_MDSU01000004.1"/>
</dbReference>
<dbReference type="InterPro" id="IPR036388">
    <property type="entry name" value="WH-like_DNA-bd_sf"/>
</dbReference>
<dbReference type="Gene3D" id="1.10.10.10">
    <property type="entry name" value="Winged helix-like DNA-binding domain superfamily/Winged helix DNA-binding domain"/>
    <property type="match status" value="1"/>
</dbReference>
<evidence type="ECO:0000259" key="1">
    <source>
        <dbReference type="Pfam" id="PF03551"/>
    </source>
</evidence>
<dbReference type="EMBL" id="MDSU01000004">
    <property type="protein sequence ID" value="OSS42809.1"/>
    <property type="molecule type" value="Genomic_DNA"/>
</dbReference>
<evidence type="ECO:0000313" key="4">
    <source>
        <dbReference type="Proteomes" id="UP000194141"/>
    </source>
</evidence>
<dbReference type="Proteomes" id="UP000194141">
    <property type="component" value="Unassembled WGS sequence"/>
</dbReference>
<keyword evidence="4" id="KW-1185">Reference proteome</keyword>
<dbReference type="OrthoDB" id="1683430at2"/>